<dbReference type="Proteomes" id="UP001601444">
    <property type="component" value="Unassembled WGS sequence"/>
</dbReference>
<keyword evidence="1" id="KW-0812">Transmembrane</keyword>
<reference evidence="2 3" key="1">
    <citation type="submission" date="2024-10" db="EMBL/GenBank/DDBJ databases">
        <title>The Natural Products Discovery Center: Release of the First 8490 Sequenced Strains for Exploring Actinobacteria Biosynthetic Diversity.</title>
        <authorList>
            <person name="Kalkreuter E."/>
            <person name="Kautsar S.A."/>
            <person name="Yang D."/>
            <person name="Bader C.D."/>
            <person name="Teijaro C.N."/>
            <person name="Fluegel L."/>
            <person name="Davis C.M."/>
            <person name="Simpson J.R."/>
            <person name="Lauterbach L."/>
            <person name="Steele A.D."/>
            <person name="Gui C."/>
            <person name="Meng S."/>
            <person name="Li G."/>
            <person name="Viehrig K."/>
            <person name="Ye F."/>
            <person name="Su P."/>
            <person name="Kiefer A.F."/>
            <person name="Nichols A."/>
            <person name="Cepeda A.J."/>
            <person name="Yan W."/>
            <person name="Fan B."/>
            <person name="Jiang Y."/>
            <person name="Adhikari A."/>
            <person name="Zheng C.-J."/>
            <person name="Schuster L."/>
            <person name="Cowan T.M."/>
            <person name="Smanski M.J."/>
            <person name="Chevrette M.G."/>
            <person name="De Carvalho L.P.S."/>
            <person name="Shen B."/>
        </authorList>
    </citation>
    <scope>NUCLEOTIDE SEQUENCE [LARGE SCALE GENOMIC DNA]</scope>
    <source>
        <strain evidence="2 3">NPDC004045</strain>
    </source>
</reference>
<evidence type="ECO:0000313" key="3">
    <source>
        <dbReference type="Proteomes" id="UP001601444"/>
    </source>
</evidence>
<sequence>MTLLRGLSGLVAGGLIVLTAVVVTVAVVGARNEFPGPGAESLAWHLGITLVAVVAQVWADRRRGAATVPAALVVFAGAGVLLWTQWWN</sequence>
<protein>
    <submittedName>
        <fullName evidence="2">Uncharacterized protein</fullName>
    </submittedName>
</protein>
<proteinExistence type="predicted"/>
<keyword evidence="1" id="KW-1133">Transmembrane helix</keyword>
<dbReference type="EMBL" id="JBIAMX010000004">
    <property type="protein sequence ID" value="MFF0542908.1"/>
    <property type="molecule type" value="Genomic_DNA"/>
</dbReference>
<feature type="transmembrane region" description="Helical" evidence="1">
    <location>
        <begin position="7"/>
        <end position="30"/>
    </location>
</feature>
<dbReference type="RefSeq" id="WP_043656855.1">
    <property type="nucleotide sequence ID" value="NZ_JBIAMX010000004.1"/>
</dbReference>
<comment type="caution">
    <text evidence="2">The sequence shown here is derived from an EMBL/GenBank/DDBJ whole genome shotgun (WGS) entry which is preliminary data.</text>
</comment>
<keyword evidence="3" id="KW-1185">Reference proteome</keyword>
<feature type="transmembrane region" description="Helical" evidence="1">
    <location>
        <begin position="66"/>
        <end position="86"/>
    </location>
</feature>
<gene>
    <name evidence="2" type="ORF">ACFYTF_08720</name>
</gene>
<organism evidence="2 3">
    <name type="scientific">Nocardia thailandica</name>
    <dbReference type="NCBI Taxonomy" id="257275"/>
    <lineage>
        <taxon>Bacteria</taxon>
        <taxon>Bacillati</taxon>
        <taxon>Actinomycetota</taxon>
        <taxon>Actinomycetes</taxon>
        <taxon>Mycobacteriales</taxon>
        <taxon>Nocardiaceae</taxon>
        <taxon>Nocardia</taxon>
    </lineage>
</organism>
<feature type="transmembrane region" description="Helical" evidence="1">
    <location>
        <begin position="42"/>
        <end position="59"/>
    </location>
</feature>
<name>A0ABW6PKW7_9NOCA</name>
<evidence type="ECO:0000313" key="2">
    <source>
        <dbReference type="EMBL" id="MFF0542908.1"/>
    </source>
</evidence>
<accession>A0ABW6PKW7</accession>
<keyword evidence="1" id="KW-0472">Membrane</keyword>
<evidence type="ECO:0000256" key="1">
    <source>
        <dbReference type="SAM" id="Phobius"/>
    </source>
</evidence>